<gene>
    <name evidence="2" type="ORF">LXN57_34945</name>
</gene>
<evidence type="ECO:0008006" key="4">
    <source>
        <dbReference type="Google" id="ProtNLM"/>
    </source>
</evidence>
<feature type="chain" id="PRO_5045488251" description="Secreted protein" evidence="1">
    <location>
        <begin position="19"/>
        <end position="159"/>
    </location>
</feature>
<accession>A0ABT0Y9S1</accession>
<evidence type="ECO:0000313" key="3">
    <source>
        <dbReference type="Proteomes" id="UP001523216"/>
    </source>
</evidence>
<sequence length="159" mass="16982">MKKLACVITAAAAMGVVAATPVAAHTTAAHTTAAHTTATHNTAGAQRCTPVRPAADFYAGGRIASAPIVDRNAKCTTISVSGIRDVSRPWDRCQTFLVALLSTDGRDPTYTEPVRACSPTHRTRTVLATGVPTGTQFRVLYQIDYIDPAPQTVRYTVWR</sequence>
<feature type="signal peptide" evidence="1">
    <location>
        <begin position="1"/>
        <end position="18"/>
    </location>
</feature>
<keyword evidence="3" id="KW-1185">Reference proteome</keyword>
<organism evidence="2 3">
    <name type="scientific">Paractinoplanes hotanensis</name>
    <dbReference type="NCBI Taxonomy" id="2906497"/>
    <lineage>
        <taxon>Bacteria</taxon>
        <taxon>Bacillati</taxon>
        <taxon>Actinomycetota</taxon>
        <taxon>Actinomycetes</taxon>
        <taxon>Micromonosporales</taxon>
        <taxon>Micromonosporaceae</taxon>
        <taxon>Paractinoplanes</taxon>
    </lineage>
</organism>
<dbReference type="Proteomes" id="UP001523216">
    <property type="component" value="Unassembled WGS sequence"/>
</dbReference>
<comment type="caution">
    <text evidence="2">The sequence shown here is derived from an EMBL/GenBank/DDBJ whole genome shotgun (WGS) entry which is preliminary data.</text>
</comment>
<dbReference type="RefSeq" id="WP_251802508.1">
    <property type="nucleotide sequence ID" value="NZ_JAMQOL010000051.1"/>
</dbReference>
<protein>
    <recommendedName>
        <fullName evidence="4">Secreted protein</fullName>
    </recommendedName>
</protein>
<reference evidence="2 3" key="1">
    <citation type="submission" date="2022-06" db="EMBL/GenBank/DDBJ databases">
        <title>Actinoplanes abujensis sp. nov., isolated from Nigerian arid soil.</title>
        <authorList>
            <person name="Ding P."/>
        </authorList>
    </citation>
    <scope>NUCLEOTIDE SEQUENCE [LARGE SCALE GENOMIC DNA]</scope>
    <source>
        <strain evidence="3">TRM88002</strain>
    </source>
</reference>
<proteinExistence type="predicted"/>
<evidence type="ECO:0000313" key="2">
    <source>
        <dbReference type="EMBL" id="MCM4082779.1"/>
    </source>
</evidence>
<keyword evidence="1" id="KW-0732">Signal</keyword>
<dbReference type="EMBL" id="JAMQOL010000051">
    <property type="protein sequence ID" value="MCM4082779.1"/>
    <property type="molecule type" value="Genomic_DNA"/>
</dbReference>
<evidence type="ECO:0000256" key="1">
    <source>
        <dbReference type="SAM" id="SignalP"/>
    </source>
</evidence>
<name>A0ABT0Y9S1_9ACTN</name>